<keyword evidence="4" id="KW-1185">Reference proteome</keyword>
<evidence type="ECO:0000259" key="2">
    <source>
        <dbReference type="SMART" id="SM00198"/>
    </source>
</evidence>
<keyword evidence="1" id="KW-0732">Signal</keyword>
<dbReference type="SMART" id="SM00198">
    <property type="entry name" value="SCP"/>
    <property type="match status" value="1"/>
</dbReference>
<dbReference type="OrthoDB" id="5868561at2759"/>
<dbReference type="Proteomes" id="UP000053676">
    <property type="component" value="Unassembled WGS sequence"/>
</dbReference>
<dbReference type="InterPro" id="IPR014044">
    <property type="entry name" value="CAP_dom"/>
</dbReference>
<feature type="domain" description="SCP" evidence="2">
    <location>
        <begin position="36"/>
        <end position="189"/>
    </location>
</feature>
<dbReference type="Pfam" id="PF00188">
    <property type="entry name" value="CAP"/>
    <property type="match status" value="2"/>
</dbReference>
<dbReference type="STRING" id="51031.W2TQ85"/>
<protein>
    <recommendedName>
        <fullName evidence="2">SCP domain-containing protein</fullName>
    </recommendedName>
</protein>
<name>W2TQ85_NECAM</name>
<feature type="chain" id="PRO_5004825263" description="SCP domain-containing protein" evidence="1">
    <location>
        <begin position="24"/>
        <end position="441"/>
    </location>
</feature>
<accession>W2TQ85</accession>
<evidence type="ECO:0000313" key="4">
    <source>
        <dbReference type="Proteomes" id="UP000053676"/>
    </source>
</evidence>
<dbReference type="InterPro" id="IPR035940">
    <property type="entry name" value="CAP_sf"/>
</dbReference>
<sequence length="441" mass="47667">MWFAYLSIAVVIQFFSIVAISSATSFGCKNGMISDDWRQKVLSFHNTNRRTVSQGNQATKDKAKMPVAKDLTDLTWDCNLESLASSYICGKTAIPTGNTYGIISAAITLSGDSCDIYVQKTKPVLQDWWNEAKAVDLSTDVKYDEATIKEFGIMVNKDATGFACTYDKCSSGAQLLCVYDKKPAANANLYTKGAAASDVCSACANGATCKNFLCSPTYDSCKTILSAATLPDDKCANKGDDGMTLDLQNMAVNMHNYYRRQLATGWGSQMSGYAPTAKQMNLLKYDCDNLGKDTKDNKLVCGTQDYATINYHKVKNLTATPEDVLKEGIMKWFEQLELVNLDKTATYTSDVATKASKFAHVSILNLACQFDCTTDSLQLAIGGATQVGCSALVCDKEGYVIAGCQYDQDPVEDDALYTPGNTCAGCAGAKCENGAYTALCV</sequence>
<evidence type="ECO:0000256" key="1">
    <source>
        <dbReference type="SAM" id="SignalP"/>
    </source>
</evidence>
<gene>
    <name evidence="3" type="ORF">NECAME_07115</name>
</gene>
<evidence type="ECO:0000313" key="3">
    <source>
        <dbReference type="EMBL" id="ETN83963.1"/>
    </source>
</evidence>
<proteinExistence type="predicted"/>
<organism evidence="3 4">
    <name type="scientific">Necator americanus</name>
    <name type="common">Human hookworm</name>
    <dbReference type="NCBI Taxonomy" id="51031"/>
    <lineage>
        <taxon>Eukaryota</taxon>
        <taxon>Metazoa</taxon>
        <taxon>Ecdysozoa</taxon>
        <taxon>Nematoda</taxon>
        <taxon>Chromadorea</taxon>
        <taxon>Rhabditida</taxon>
        <taxon>Rhabditina</taxon>
        <taxon>Rhabditomorpha</taxon>
        <taxon>Strongyloidea</taxon>
        <taxon>Ancylostomatidae</taxon>
        <taxon>Bunostominae</taxon>
        <taxon>Necator</taxon>
    </lineage>
</organism>
<dbReference type="CDD" id="cd05380">
    <property type="entry name" value="CAP_euk"/>
    <property type="match status" value="2"/>
</dbReference>
<feature type="signal peptide" evidence="1">
    <location>
        <begin position="1"/>
        <end position="23"/>
    </location>
</feature>
<dbReference type="SUPFAM" id="SSF55797">
    <property type="entry name" value="PR-1-like"/>
    <property type="match status" value="2"/>
</dbReference>
<dbReference type="Gene3D" id="3.40.33.10">
    <property type="entry name" value="CAP"/>
    <property type="match status" value="2"/>
</dbReference>
<dbReference type="KEGG" id="nai:NECAME_07115"/>
<reference evidence="4" key="1">
    <citation type="journal article" date="2014" name="Nat. Genet.">
        <title>Genome of the human hookworm Necator americanus.</title>
        <authorList>
            <person name="Tang Y.T."/>
            <person name="Gao X."/>
            <person name="Rosa B.A."/>
            <person name="Abubucker S."/>
            <person name="Hallsworth-Pepin K."/>
            <person name="Martin J."/>
            <person name="Tyagi R."/>
            <person name="Heizer E."/>
            <person name="Zhang X."/>
            <person name="Bhonagiri-Palsikar V."/>
            <person name="Minx P."/>
            <person name="Warren W.C."/>
            <person name="Wang Q."/>
            <person name="Zhan B."/>
            <person name="Hotez P.J."/>
            <person name="Sternberg P.W."/>
            <person name="Dougall A."/>
            <person name="Gaze S.T."/>
            <person name="Mulvenna J."/>
            <person name="Sotillo J."/>
            <person name="Ranganathan S."/>
            <person name="Rabelo E.M."/>
            <person name="Wilson R.K."/>
            <person name="Felgner P.L."/>
            <person name="Bethony J."/>
            <person name="Hawdon J.M."/>
            <person name="Gasser R.B."/>
            <person name="Loukas A."/>
            <person name="Mitreva M."/>
        </authorList>
    </citation>
    <scope>NUCLEOTIDE SEQUENCE [LARGE SCALE GENOMIC DNA]</scope>
</reference>
<dbReference type="EMBL" id="KI658055">
    <property type="protein sequence ID" value="ETN83963.1"/>
    <property type="molecule type" value="Genomic_DNA"/>
</dbReference>
<dbReference type="AlphaFoldDB" id="W2TQ85"/>